<dbReference type="RefSeq" id="WP_068708472.1">
    <property type="nucleotide sequence ID" value="NZ_LRIE01000072.1"/>
</dbReference>
<organism evidence="6 7">
    <name type="scientific">Oerskovia enterophila</name>
    <dbReference type="NCBI Taxonomy" id="43678"/>
    <lineage>
        <taxon>Bacteria</taxon>
        <taxon>Bacillati</taxon>
        <taxon>Actinomycetota</taxon>
        <taxon>Actinomycetes</taxon>
        <taxon>Micrococcales</taxon>
        <taxon>Cellulomonadaceae</taxon>
        <taxon>Oerskovia</taxon>
    </lineage>
</organism>
<reference evidence="6 7" key="1">
    <citation type="submission" date="2016-01" db="EMBL/GenBank/DDBJ databases">
        <title>Genome sequence of Oerskovia enterophila VJag, an agar and cellulose degrading bacterium.</title>
        <authorList>
            <person name="Poehlein A."/>
            <person name="Jag V."/>
            <person name="Bengelsdorf F."/>
            <person name="Duerre P."/>
            <person name="Daniel R."/>
        </authorList>
    </citation>
    <scope>NUCLEOTIDE SEQUENCE [LARGE SCALE GENOMIC DNA]</scope>
    <source>
        <strain evidence="6 7">VJag</strain>
    </source>
</reference>
<dbReference type="Gene3D" id="1.20.120.530">
    <property type="entry name" value="GntR ligand-binding domain-like"/>
    <property type="match status" value="1"/>
</dbReference>
<dbReference type="PANTHER" id="PTHR43537:SF45">
    <property type="entry name" value="GNTR FAMILY REGULATORY PROTEIN"/>
    <property type="match status" value="1"/>
</dbReference>
<dbReference type="Pfam" id="PF00392">
    <property type="entry name" value="GntR"/>
    <property type="match status" value="1"/>
</dbReference>
<dbReference type="PATRIC" id="fig|43678.3.peg.2122"/>
<dbReference type="InterPro" id="IPR008920">
    <property type="entry name" value="TF_FadR/GntR_C"/>
</dbReference>
<evidence type="ECO:0000256" key="2">
    <source>
        <dbReference type="ARBA" id="ARBA00023125"/>
    </source>
</evidence>
<dbReference type="OrthoDB" id="9816161at2"/>
<comment type="caution">
    <text evidence="6">The sequence shown here is derived from an EMBL/GenBank/DDBJ whole genome shotgun (WGS) entry which is preliminary data.</text>
</comment>
<sequence>MSPAEQFEPEAERVARIVREQIIDGERAPGDKLVERDLATELGVSRVPVRDALKTLIAEGLVTPRPRTWAVVRTFTEADVEDLIEVRSAIETLTFRLAAERRTTERLAELEAALDREERAAREGDATAAHRAGADFHELVATTAASPLLDEIGAITASRLRWLLGQHVDLQEMVDEHRALLATIRAGDGQEAARLAVGHLRTSRDAARARLAQRGGVARRDAPQD</sequence>
<dbReference type="SUPFAM" id="SSF46785">
    <property type="entry name" value="Winged helix' DNA-binding domain"/>
    <property type="match status" value="1"/>
</dbReference>
<dbReference type="InterPro" id="IPR036388">
    <property type="entry name" value="WH-like_DNA-bd_sf"/>
</dbReference>
<dbReference type="InterPro" id="IPR000524">
    <property type="entry name" value="Tscrpt_reg_HTH_GntR"/>
</dbReference>
<dbReference type="GO" id="GO:0003700">
    <property type="term" value="F:DNA-binding transcription factor activity"/>
    <property type="evidence" value="ECO:0007669"/>
    <property type="project" value="InterPro"/>
</dbReference>
<dbReference type="EMBL" id="LRIE01000072">
    <property type="protein sequence ID" value="KZM35248.1"/>
    <property type="molecule type" value="Genomic_DNA"/>
</dbReference>
<dbReference type="GO" id="GO:0003677">
    <property type="term" value="F:DNA binding"/>
    <property type="evidence" value="ECO:0007669"/>
    <property type="project" value="UniProtKB-KW"/>
</dbReference>
<protein>
    <submittedName>
        <fullName evidence="6">HTH-type transcriptional regulator LutR</fullName>
    </submittedName>
</protein>
<dbReference type="PANTHER" id="PTHR43537">
    <property type="entry name" value="TRANSCRIPTIONAL REGULATOR, GNTR FAMILY"/>
    <property type="match status" value="1"/>
</dbReference>
<keyword evidence="3" id="KW-0804">Transcription</keyword>
<dbReference type="AlphaFoldDB" id="A0A161YGS8"/>
<dbReference type="SUPFAM" id="SSF48008">
    <property type="entry name" value="GntR ligand-binding domain-like"/>
    <property type="match status" value="1"/>
</dbReference>
<evidence type="ECO:0000313" key="6">
    <source>
        <dbReference type="EMBL" id="KZM35248.1"/>
    </source>
</evidence>
<dbReference type="STRING" id="43678.OJAG_20360"/>
<feature type="domain" description="HTH gntR-type" evidence="5">
    <location>
        <begin position="8"/>
        <end position="75"/>
    </location>
</feature>
<dbReference type="InterPro" id="IPR036390">
    <property type="entry name" value="WH_DNA-bd_sf"/>
</dbReference>
<proteinExistence type="predicted"/>
<evidence type="ECO:0000256" key="1">
    <source>
        <dbReference type="ARBA" id="ARBA00023015"/>
    </source>
</evidence>
<evidence type="ECO:0000259" key="5">
    <source>
        <dbReference type="PROSITE" id="PS50949"/>
    </source>
</evidence>
<evidence type="ECO:0000256" key="3">
    <source>
        <dbReference type="ARBA" id="ARBA00023163"/>
    </source>
</evidence>
<dbReference type="Proteomes" id="UP000076447">
    <property type="component" value="Unassembled WGS sequence"/>
</dbReference>
<evidence type="ECO:0000313" key="7">
    <source>
        <dbReference type="Proteomes" id="UP000076447"/>
    </source>
</evidence>
<feature type="coiled-coil region" evidence="4">
    <location>
        <begin position="100"/>
        <end position="127"/>
    </location>
</feature>
<evidence type="ECO:0000256" key="4">
    <source>
        <dbReference type="SAM" id="Coils"/>
    </source>
</evidence>
<dbReference type="InterPro" id="IPR011711">
    <property type="entry name" value="GntR_C"/>
</dbReference>
<dbReference type="CDD" id="cd07377">
    <property type="entry name" value="WHTH_GntR"/>
    <property type="match status" value="1"/>
</dbReference>
<dbReference type="PROSITE" id="PS50949">
    <property type="entry name" value="HTH_GNTR"/>
    <property type="match status" value="1"/>
</dbReference>
<keyword evidence="2" id="KW-0238">DNA-binding</keyword>
<gene>
    <name evidence="6" type="primary">lutR_2</name>
    <name evidence="6" type="ORF">OJAG_20360</name>
</gene>
<dbReference type="SMART" id="SM00345">
    <property type="entry name" value="HTH_GNTR"/>
    <property type="match status" value="1"/>
</dbReference>
<keyword evidence="4" id="KW-0175">Coiled coil</keyword>
<dbReference type="Gene3D" id="1.10.10.10">
    <property type="entry name" value="Winged helix-like DNA-binding domain superfamily/Winged helix DNA-binding domain"/>
    <property type="match status" value="1"/>
</dbReference>
<dbReference type="Pfam" id="PF07729">
    <property type="entry name" value="FCD"/>
    <property type="match status" value="1"/>
</dbReference>
<name>A0A161YGS8_9CELL</name>
<accession>A0A161YGS8</accession>
<keyword evidence="1" id="KW-0805">Transcription regulation</keyword>
<dbReference type="PRINTS" id="PR00035">
    <property type="entry name" value="HTHGNTR"/>
</dbReference>
<dbReference type="SMART" id="SM00895">
    <property type="entry name" value="FCD"/>
    <property type="match status" value="1"/>
</dbReference>